<organism evidence="1 2">
    <name type="scientific">Allosaccharopolyspora coralli</name>
    <dbReference type="NCBI Taxonomy" id="2665642"/>
    <lineage>
        <taxon>Bacteria</taxon>
        <taxon>Bacillati</taxon>
        <taxon>Actinomycetota</taxon>
        <taxon>Actinomycetes</taxon>
        <taxon>Pseudonocardiales</taxon>
        <taxon>Pseudonocardiaceae</taxon>
        <taxon>Allosaccharopolyspora</taxon>
    </lineage>
</organism>
<evidence type="ECO:0000313" key="2">
    <source>
        <dbReference type="Proteomes" id="UP000371041"/>
    </source>
</evidence>
<keyword evidence="2" id="KW-1185">Reference proteome</keyword>
<dbReference type="RefSeq" id="WP_154074900.1">
    <property type="nucleotide sequence ID" value="NZ_CP045929.1"/>
</dbReference>
<evidence type="ECO:0000313" key="1">
    <source>
        <dbReference type="EMBL" id="QGK68291.1"/>
    </source>
</evidence>
<accession>A0A5Q3Q187</accession>
<dbReference type="Proteomes" id="UP000371041">
    <property type="component" value="Chromosome"/>
</dbReference>
<name>A0A5Q3Q187_9PSEU</name>
<reference evidence="2" key="1">
    <citation type="submission" date="2019-11" db="EMBL/GenBank/DDBJ databases">
        <title>The complete genome sequence of Saccharopolyspora sp. E2A.</title>
        <authorList>
            <person name="Zhang G."/>
        </authorList>
    </citation>
    <scope>NUCLEOTIDE SEQUENCE [LARGE SCALE GENOMIC DNA]</scope>
    <source>
        <strain evidence="2">E2A</strain>
    </source>
</reference>
<protein>
    <submittedName>
        <fullName evidence="1">MerR</fullName>
    </submittedName>
</protein>
<dbReference type="AlphaFoldDB" id="A0A5Q3Q187"/>
<dbReference type="EMBL" id="CP045929">
    <property type="protein sequence ID" value="QGK68291.1"/>
    <property type="molecule type" value="Genomic_DNA"/>
</dbReference>
<sequence>MMSPRPDHHVVDVHREDHLWVAAVRDLAGAVTDVERLEDVDLEVRDMLHLLTGEPESYFELEWRFSQGGRDYTESVDALQHWEAEAAKALANRDRARLEVITTLRESGMSQRAIAEVVGTSHQRVAQLLAGTA</sequence>
<proteinExistence type="predicted"/>
<gene>
    <name evidence="1" type="ORF">GIY23_00760</name>
</gene>
<dbReference type="KEGG" id="sace:GIY23_00760"/>